<evidence type="ECO:0000256" key="4">
    <source>
        <dbReference type="ARBA" id="ARBA00022679"/>
    </source>
</evidence>
<dbReference type="Gene3D" id="3.40.50.2000">
    <property type="entry name" value="Glycogen Phosphorylase B"/>
    <property type="match status" value="2"/>
</dbReference>
<reference evidence="9" key="1">
    <citation type="submission" date="2022-08" db="EMBL/GenBank/DDBJ databases">
        <authorList>
            <person name="Gutierrez-Valencia J."/>
        </authorList>
    </citation>
    <scope>NUCLEOTIDE SEQUENCE</scope>
</reference>
<evidence type="ECO:0000256" key="3">
    <source>
        <dbReference type="ARBA" id="ARBA00022676"/>
    </source>
</evidence>
<name>A0AAV0KJF0_9ROSI</name>
<dbReference type="GO" id="GO:0047213">
    <property type="term" value="F:anthocyanidin 3-O-glucosyltransferase activity"/>
    <property type="evidence" value="ECO:0007669"/>
    <property type="project" value="UniProtKB-EC"/>
</dbReference>
<dbReference type="CDD" id="cd03784">
    <property type="entry name" value="GT1_Gtf-like"/>
    <property type="match status" value="1"/>
</dbReference>
<proteinExistence type="inferred from homology"/>
<evidence type="ECO:0000256" key="1">
    <source>
        <dbReference type="ARBA" id="ARBA00004935"/>
    </source>
</evidence>
<accession>A0AAV0KJF0</accession>
<dbReference type="PANTHER" id="PTHR11926">
    <property type="entry name" value="GLUCOSYL/GLUCURONOSYL TRANSFERASES"/>
    <property type="match status" value="1"/>
</dbReference>
<comment type="similarity">
    <text evidence="2 6">Belongs to the UDP-glycosyltransferase family.</text>
</comment>
<keyword evidence="10" id="KW-1185">Reference proteome</keyword>
<gene>
    <name evidence="9" type="ORF">LITE_LOCUS19098</name>
</gene>
<dbReference type="Proteomes" id="UP001154282">
    <property type="component" value="Unassembled WGS sequence"/>
</dbReference>
<evidence type="ECO:0000313" key="9">
    <source>
        <dbReference type="EMBL" id="CAI0422345.1"/>
    </source>
</evidence>
<dbReference type="FunFam" id="3.40.50.2000:FF:000056">
    <property type="entry name" value="Glycosyltransferase"/>
    <property type="match status" value="1"/>
</dbReference>
<feature type="domain" description="Glycosyltransferase N-terminal" evidence="8">
    <location>
        <begin position="8"/>
        <end position="49"/>
    </location>
</feature>
<dbReference type="FunFam" id="3.40.50.2000:FF:000065">
    <property type="entry name" value="Glycosyltransferase"/>
    <property type="match status" value="1"/>
</dbReference>
<evidence type="ECO:0000259" key="8">
    <source>
        <dbReference type="Pfam" id="PF26168"/>
    </source>
</evidence>
<dbReference type="InterPro" id="IPR035595">
    <property type="entry name" value="UDP_glycos_trans_CS"/>
</dbReference>
<dbReference type="EMBL" id="CAMGYJ010000005">
    <property type="protein sequence ID" value="CAI0422345.1"/>
    <property type="molecule type" value="Genomic_DNA"/>
</dbReference>
<evidence type="ECO:0000256" key="7">
    <source>
        <dbReference type="RuleBase" id="RU362057"/>
    </source>
</evidence>
<comment type="catalytic activity">
    <reaction evidence="5">
        <text>an anthocyanidin + UDP-alpha-D-glucose + H(+) = an anthocyanidin 3-O-beta-D-glucoside + UDP</text>
        <dbReference type="Rhea" id="RHEA:20093"/>
        <dbReference type="ChEBI" id="CHEBI:15378"/>
        <dbReference type="ChEBI" id="CHEBI:16307"/>
        <dbReference type="ChEBI" id="CHEBI:58223"/>
        <dbReference type="ChEBI" id="CHEBI:58885"/>
        <dbReference type="ChEBI" id="CHEBI:143576"/>
        <dbReference type="EC" id="2.4.1.115"/>
    </reaction>
</comment>
<sequence>MTTKPHAVLVPFPAQGHLSPFLQLAKLLHSRGFHITYVNNEFNHNRLLQSKGEDFVNGLPDFKFVSFPDGLPPSDEDATQSLDGLSSAARKTMLGPFRELVAKLNASPDSPPVSCIIPDGFMCFGLKAAEELGILGVPFWTASACGFKSYFHYVELIEKGLIPHKSETFETDGTLETPIDWMPGLREMRLYDLPYSTRTTSPDEILLNCLRDETQECVRAAAIIMNTFHDFEQEVLDAIKAINPNVYCIGPLNLLEARVPAHDTSRDLTVSLWKEDPRCFEWLDKQKPGSVVYVNYGSIAKMSEGQFREFAWGLATCGHPFIWVVRTDVMRANAAVLTEDYYKEIEDRALIVTWCQQEQVLAHEGVGLFFTHAGWNSTLETVIAGKPVICWPFIAEQSTNSRYLCKVWDVGVEASHHVTRGEIVELIKEMLESERGKERHNKALEWKEKAVAAAQVGGSSYKDFDRLIAEVFRH</sequence>
<dbReference type="InterPro" id="IPR002213">
    <property type="entry name" value="UDP_glucos_trans"/>
</dbReference>
<dbReference type="PANTHER" id="PTHR11926:SF1547">
    <property type="entry name" value="GLYCOSYLTRANSFERASE"/>
    <property type="match status" value="1"/>
</dbReference>
<keyword evidence="3 6" id="KW-0328">Glycosyltransferase</keyword>
<evidence type="ECO:0000256" key="6">
    <source>
        <dbReference type="RuleBase" id="RU003718"/>
    </source>
</evidence>
<dbReference type="GO" id="GO:0080043">
    <property type="term" value="F:quercetin 3-O-glucosyltransferase activity"/>
    <property type="evidence" value="ECO:0007669"/>
    <property type="project" value="TreeGrafter"/>
</dbReference>
<keyword evidence="4 6" id="KW-0808">Transferase</keyword>
<dbReference type="GO" id="GO:0080044">
    <property type="term" value="F:quercetin 7-O-glucosyltransferase activity"/>
    <property type="evidence" value="ECO:0007669"/>
    <property type="project" value="TreeGrafter"/>
</dbReference>
<dbReference type="EC" id="2.4.1.-" evidence="7"/>
<organism evidence="9 10">
    <name type="scientific">Linum tenue</name>
    <dbReference type="NCBI Taxonomy" id="586396"/>
    <lineage>
        <taxon>Eukaryota</taxon>
        <taxon>Viridiplantae</taxon>
        <taxon>Streptophyta</taxon>
        <taxon>Embryophyta</taxon>
        <taxon>Tracheophyta</taxon>
        <taxon>Spermatophyta</taxon>
        <taxon>Magnoliopsida</taxon>
        <taxon>eudicotyledons</taxon>
        <taxon>Gunneridae</taxon>
        <taxon>Pentapetalae</taxon>
        <taxon>rosids</taxon>
        <taxon>fabids</taxon>
        <taxon>Malpighiales</taxon>
        <taxon>Linaceae</taxon>
        <taxon>Linum</taxon>
    </lineage>
</organism>
<comment type="caution">
    <text evidence="9">The sequence shown here is derived from an EMBL/GenBank/DDBJ whole genome shotgun (WGS) entry which is preliminary data.</text>
</comment>
<evidence type="ECO:0000313" key="10">
    <source>
        <dbReference type="Proteomes" id="UP001154282"/>
    </source>
</evidence>
<evidence type="ECO:0000256" key="2">
    <source>
        <dbReference type="ARBA" id="ARBA00009995"/>
    </source>
</evidence>
<dbReference type="Pfam" id="PF00201">
    <property type="entry name" value="UDPGT"/>
    <property type="match status" value="1"/>
</dbReference>
<dbReference type="PROSITE" id="PS00375">
    <property type="entry name" value="UDPGT"/>
    <property type="match status" value="1"/>
</dbReference>
<dbReference type="InterPro" id="IPR058980">
    <property type="entry name" value="Glyco_transf_N"/>
</dbReference>
<protein>
    <recommendedName>
        <fullName evidence="7">Glycosyltransferase</fullName>
        <ecNumber evidence="7">2.4.1.-</ecNumber>
    </recommendedName>
</protein>
<dbReference type="Pfam" id="PF26168">
    <property type="entry name" value="Glyco_transf_N"/>
    <property type="match status" value="1"/>
</dbReference>
<evidence type="ECO:0000256" key="5">
    <source>
        <dbReference type="ARBA" id="ARBA00047606"/>
    </source>
</evidence>
<dbReference type="SUPFAM" id="SSF53756">
    <property type="entry name" value="UDP-Glycosyltransferase/glycogen phosphorylase"/>
    <property type="match status" value="1"/>
</dbReference>
<comment type="pathway">
    <text evidence="1">Pigment biosynthesis; anthocyanin biosynthesis.</text>
</comment>
<dbReference type="AlphaFoldDB" id="A0AAV0KJF0"/>